<dbReference type="Proteomes" id="UP000719766">
    <property type="component" value="Unassembled WGS sequence"/>
</dbReference>
<feature type="compositionally biased region" description="Pro residues" evidence="1">
    <location>
        <begin position="23"/>
        <end position="36"/>
    </location>
</feature>
<evidence type="ECO:0000256" key="1">
    <source>
        <dbReference type="SAM" id="MobiDB-lite"/>
    </source>
</evidence>
<organism evidence="3 4">
    <name type="scientific">Suillus plorans</name>
    <dbReference type="NCBI Taxonomy" id="116603"/>
    <lineage>
        <taxon>Eukaryota</taxon>
        <taxon>Fungi</taxon>
        <taxon>Dikarya</taxon>
        <taxon>Basidiomycota</taxon>
        <taxon>Agaricomycotina</taxon>
        <taxon>Agaricomycetes</taxon>
        <taxon>Agaricomycetidae</taxon>
        <taxon>Boletales</taxon>
        <taxon>Suillineae</taxon>
        <taxon>Suillaceae</taxon>
        <taxon>Suillus</taxon>
    </lineage>
</organism>
<feature type="compositionally biased region" description="Polar residues" evidence="1">
    <location>
        <begin position="46"/>
        <end position="57"/>
    </location>
</feature>
<evidence type="ECO:0000313" key="3">
    <source>
        <dbReference type="EMBL" id="KAG1790263.1"/>
    </source>
</evidence>
<feature type="region of interest" description="Disordered" evidence="1">
    <location>
        <begin position="15"/>
        <end position="59"/>
    </location>
</feature>
<dbReference type="EMBL" id="JABBWE010000051">
    <property type="protein sequence ID" value="KAG1790263.1"/>
    <property type="molecule type" value="Genomic_DNA"/>
</dbReference>
<evidence type="ECO:0000313" key="2">
    <source>
        <dbReference type="EMBL" id="KAG1788426.1"/>
    </source>
</evidence>
<gene>
    <name evidence="3" type="ORF">HD556DRAFT_1392291</name>
    <name evidence="2" type="ORF">HD556DRAFT_1403395</name>
</gene>
<accession>A0A9P7DF26</accession>
<name>A0A9P7DF26_9AGAM</name>
<evidence type="ECO:0000313" key="4">
    <source>
        <dbReference type="Proteomes" id="UP000719766"/>
    </source>
</evidence>
<protein>
    <submittedName>
        <fullName evidence="3">Uncharacterized protein</fullName>
    </submittedName>
</protein>
<dbReference type="EMBL" id="JABBWE010000068">
    <property type="protein sequence ID" value="KAG1788426.1"/>
    <property type="molecule type" value="Genomic_DNA"/>
</dbReference>
<keyword evidence="4" id="KW-1185">Reference proteome</keyword>
<reference evidence="3" key="1">
    <citation type="journal article" date="2020" name="New Phytol.">
        <title>Comparative genomics reveals dynamic genome evolution in host specialist ectomycorrhizal fungi.</title>
        <authorList>
            <person name="Lofgren L.A."/>
            <person name="Nguyen N.H."/>
            <person name="Vilgalys R."/>
            <person name="Ruytinx J."/>
            <person name="Liao H.L."/>
            <person name="Branco S."/>
            <person name="Kuo A."/>
            <person name="LaButti K."/>
            <person name="Lipzen A."/>
            <person name="Andreopoulos W."/>
            <person name="Pangilinan J."/>
            <person name="Riley R."/>
            <person name="Hundley H."/>
            <person name="Na H."/>
            <person name="Barry K."/>
            <person name="Grigoriev I.V."/>
            <person name="Stajich J.E."/>
            <person name="Kennedy P.G."/>
        </authorList>
    </citation>
    <scope>NUCLEOTIDE SEQUENCE</scope>
    <source>
        <strain evidence="3">S12</strain>
    </source>
</reference>
<dbReference type="AlphaFoldDB" id="A0A9P7DF26"/>
<proteinExistence type="predicted"/>
<dbReference type="GeneID" id="64597340"/>
<dbReference type="OrthoDB" id="3062963at2759"/>
<dbReference type="RefSeq" id="XP_041157235.1">
    <property type="nucleotide sequence ID" value="XM_041303576.1"/>
</dbReference>
<sequence>MVTYSAFFSSGLLAPYHPRATTPAPPSSPMPMPSSPMHPVDRDLSVTPTPGGNSNNVVAIPTANADRSRMRRRRSSMNIGANPMALIKSPTRNAGSALQRTGIMSPTRSRAGSVAENASESSSLFGRLRSGSLNAGPPLRLRRAVKRTVPLAPPPTAPLPPLPPPSPLPSAKYTRTLAPPALIIPVPCQPLMNYFVSGPNTSGLLSPDSAMHFSSNMSPGISSTPAHKCYFGSTIDEEMKES</sequence>
<comment type="caution">
    <text evidence="3">The sequence shown here is derived from an EMBL/GenBank/DDBJ whole genome shotgun (WGS) entry which is preliminary data.</text>
</comment>